<keyword evidence="3" id="KW-0813">Transport</keyword>
<feature type="transmembrane region" description="Helical" evidence="9">
    <location>
        <begin position="266"/>
        <end position="289"/>
    </location>
</feature>
<comment type="caution">
    <text evidence="10">The sequence shown here is derived from an EMBL/GenBank/DDBJ whole genome shotgun (WGS) entry which is preliminary data.</text>
</comment>
<keyword evidence="6 9" id="KW-0812">Transmembrane</keyword>
<evidence type="ECO:0000256" key="8">
    <source>
        <dbReference type="ARBA" id="ARBA00023136"/>
    </source>
</evidence>
<sequence length="369" mass="40928">MVFRKTLNRELTMTAIGVFVVLLAILVTTQAINLLGRAAQGSVAIEAVAALIGFWSLGLFPLLLILTVFISVLTVLTRYWREHEMSVWLSSGVALSDWVRPVLRFTIPFAILIGILSSQVGPWATQRSKEYAETLKQREELSAIAPGVFKESAAANRVYFVESFSGTSGAATNIFVQDTSEGKVATVFAKHGHLTTNERGERLLILENGRRYAGEPGQPNFEVANFERVTVIVGTAPKLIAPVTDSQTRSMSQLFHSNDPQDKAELMWRISMPISALILALLAIPLSYFNPRSGHTYNLMFALAGYLIYQNGLTLSRNWIEDGKLGAWGLLPMHVIMLIISLLLLRYRNLPAGPFWHTLTSALKRTERP</sequence>
<dbReference type="Proteomes" id="UP001168540">
    <property type="component" value="Unassembled WGS sequence"/>
</dbReference>
<protein>
    <recommendedName>
        <fullName evidence="2">Lipopolysaccharide export system permease protein LptF</fullName>
    </recommendedName>
</protein>
<organism evidence="10 11">
    <name type="scientific">Crenobacter oryzisoli</name>
    <dbReference type="NCBI Taxonomy" id="3056844"/>
    <lineage>
        <taxon>Bacteria</taxon>
        <taxon>Pseudomonadati</taxon>
        <taxon>Pseudomonadota</taxon>
        <taxon>Betaproteobacteria</taxon>
        <taxon>Neisseriales</taxon>
        <taxon>Neisseriaceae</taxon>
        <taxon>Crenobacter</taxon>
    </lineage>
</organism>
<evidence type="ECO:0000256" key="3">
    <source>
        <dbReference type="ARBA" id="ARBA00022448"/>
    </source>
</evidence>
<dbReference type="PANTHER" id="PTHR33529:SF7">
    <property type="entry name" value="LIPOPOLYSACCHARIDE EXPORT SYSTEM PERMEASE PROTEIN LPTF"/>
    <property type="match status" value="1"/>
</dbReference>
<dbReference type="PANTHER" id="PTHR33529">
    <property type="entry name" value="SLR0882 PROTEIN-RELATED"/>
    <property type="match status" value="1"/>
</dbReference>
<keyword evidence="4" id="KW-1003">Cell membrane</keyword>
<evidence type="ECO:0000256" key="4">
    <source>
        <dbReference type="ARBA" id="ARBA00022475"/>
    </source>
</evidence>
<name>A0ABT7XRY2_9NEIS</name>
<reference evidence="10" key="1">
    <citation type="submission" date="2023-06" db="EMBL/GenBank/DDBJ databases">
        <authorList>
            <person name="Zhang S."/>
        </authorList>
    </citation>
    <scope>NUCLEOTIDE SEQUENCE</scope>
    <source>
        <strain evidence="10">SG2303</strain>
    </source>
</reference>
<proteinExistence type="predicted"/>
<keyword evidence="5" id="KW-0997">Cell inner membrane</keyword>
<evidence type="ECO:0000256" key="1">
    <source>
        <dbReference type="ARBA" id="ARBA00004429"/>
    </source>
</evidence>
<dbReference type="NCBIfam" id="TIGR04407">
    <property type="entry name" value="LptF_YjgP"/>
    <property type="match status" value="1"/>
</dbReference>
<feature type="transmembrane region" description="Helical" evidence="9">
    <location>
        <begin position="295"/>
        <end position="313"/>
    </location>
</feature>
<accession>A0ABT7XRY2</accession>
<dbReference type="InterPro" id="IPR005495">
    <property type="entry name" value="LptG/LptF_permease"/>
</dbReference>
<dbReference type="RefSeq" id="WP_289831213.1">
    <property type="nucleotide sequence ID" value="NZ_JAUEDK010000036.1"/>
</dbReference>
<keyword evidence="11" id="KW-1185">Reference proteome</keyword>
<dbReference type="EMBL" id="JAUEDK010000036">
    <property type="protein sequence ID" value="MDN0076561.1"/>
    <property type="molecule type" value="Genomic_DNA"/>
</dbReference>
<evidence type="ECO:0000256" key="2">
    <source>
        <dbReference type="ARBA" id="ARBA00014213"/>
    </source>
</evidence>
<evidence type="ECO:0000313" key="10">
    <source>
        <dbReference type="EMBL" id="MDN0076561.1"/>
    </source>
</evidence>
<dbReference type="InterPro" id="IPR030922">
    <property type="entry name" value="LptF"/>
</dbReference>
<evidence type="ECO:0000256" key="9">
    <source>
        <dbReference type="SAM" id="Phobius"/>
    </source>
</evidence>
<evidence type="ECO:0000256" key="6">
    <source>
        <dbReference type="ARBA" id="ARBA00022692"/>
    </source>
</evidence>
<feature type="transmembrane region" description="Helical" evidence="9">
    <location>
        <begin position="325"/>
        <end position="345"/>
    </location>
</feature>
<evidence type="ECO:0000313" key="11">
    <source>
        <dbReference type="Proteomes" id="UP001168540"/>
    </source>
</evidence>
<keyword evidence="7 9" id="KW-1133">Transmembrane helix</keyword>
<gene>
    <name evidence="10" type="primary">lptF</name>
    <name evidence="10" type="ORF">QU481_16970</name>
</gene>
<evidence type="ECO:0000256" key="7">
    <source>
        <dbReference type="ARBA" id="ARBA00022989"/>
    </source>
</evidence>
<comment type="subcellular location">
    <subcellularLocation>
        <location evidence="1">Cell inner membrane</location>
        <topology evidence="1">Multi-pass membrane protein</topology>
    </subcellularLocation>
</comment>
<evidence type="ECO:0000256" key="5">
    <source>
        <dbReference type="ARBA" id="ARBA00022519"/>
    </source>
</evidence>
<feature type="transmembrane region" description="Helical" evidence="9">
    <location>
        <begin position="47"/>
        <end position="76"/>
    </location>
</feature>
<keyword evidence="8 9" id="KW-0472">Membrane</keyword>
<dbReference type="Pfam" id="PF03739">
    <property type="entry name" value="LptF_LptG"/>
    <property type="match status" value="1"/>
</dbReference>